<reference evidence="5 6" key="2">
    <citation type="submission" date="2014-03" db="EMBL/GenBank/DDBJ databases">
        <title>The Genome Sequence of Anncaliia algerae insect isolate PRA339.</title>
        <authorList>
            <consortium name="The Broad Institute Genome Sequencing Platform"/>
            <consortium name="The Broad Institute Genome Sequencing Center for Infectious Disease"/>
            <person name="Cuomo C."/>
            <person name="Becnel J."/>
            <person name="Sanscrainte N."/>
            <person name="Walker B."/>
            <person name="Young S.K."/>
            <person name="Zeng Q."/>
            <person name="Gargeya S."/>
            <person name="Fitzgerald M."/>
            <person name="Haas B."/>
            <person name="Abouelleil A."/>
            <person name="Alvarado L."/>
            <person name="Arachchi H.M."/>
            <person name="Berlin A.M."/>
            <person name="Chapman S.B."/>
            <person name="Dewar J."/>
            <person name="Goldberg J."/>
            <person name="Griggs A."/>
            <person name="Gujja S."/>
            <person name="Hansen M."/>
            <person name="Howarth C."/>
            <person name="Imamovic A."/>
            <person name="Larimer J."/>
            <person name="McCowan C."/>
            <person name="Murphy C."/>
            <person name="Neiman D."/>
            <person name="Pearson M."/>
            <person name="Priest M."/>
            <person name="Roberts A."/>
            <person name="Saif S."/>
            <person name="Shea T."/>
            <person name="Sisk P."/>
            <person name="Sykes S."/>
            <person name="Wortman J."/>
            <person name="Nusbaum C."/>
            <person name="Birren B."/>
        </authorList>
    </citation>
    <scope>NUCLEOTIDE SEQUENCE [LARGE SCALE GENOMIC DNA]</scope>
    <source>
        <strain evidence="5 6">PRA339</strain>
    </source>
</reference>
<comment type="similarity">
    <text evidence="1 2">Belongs to the glutamine synthetase family.</text>
</comment>
<gene>
    <name evidence="5" type="ORF">H312_03282</name>
</gene>
<dbReference type="InterPro" id="IPR014746">
    <property type="entry name" value="Gln_synth/guanido_kin_cat_dom"/>
</dbReference>
<dbReference type="InterPro" id="IPR022147">
    <property type="entry name" value="GSIII_N"/>
</dbReference>
<organism evidence="5 6">
    <name type="scientific">Anncaliia algerae PRA339</name>
    <dbReference type="NCBI Taxonomy" id="1288291"/>
    <lineage>
        <taxon>Eukaryota</taxon>
        <taxon>Fungi</taxon>
        <taxon>Fungi incertae sedis</taxon>
        <taxon>Microsporidia</taxon>
        <taxon>Tubulinosematoidea</taxon>
        <taxon>Tubulinosematidae</taxon>
        <taxon>Anncaliia</taxon>
    </lineage>
</organism>
<reference evidence="6" key="1">
    <citation type="submission" date="2013-02" db="EMBL/GenBank/DDBJ databases">
        <authorList>
            <consortium name="The Broad Institute Genome Sequencing Platform"/>
            <person name="Cuomo C."/>
            <person name="Becnel J."/>
            <person name="Sanscrainte N."/>
            <person name="Walker B."/>
            <person name="Young S.K."/>
            <person name="Zeng Q."/>
            <person name="Gargeya S."/>
            <person name="Fitzgerald M."/>
            <person name="Haas B."/>
            <person name="Abouelleil A."/>
            <person name="Alvarado L."/>
            <person name="Arachchi H.M."/>
            <person name="Berlin A.M."/>
            <person name="Chapman S.B."/>
            <person name="Dewar J."/>
            <person name="Goldberg J."/>
            <person name="Griggs A."/>
            <person name="Gujja S."/>
            <person name="Hansen M."/>
            <person name="Howarth C."/>
            <person name="Imamovic A."/>
            <person name="Larimer J."/>
            <person name="McCowan C."/>
            <person name="Murphy C."/>
            <person name="Neiman D."/>
            <person name="Pearson M."/>
            <person name="Priest M."/>
            <person name="Roberts A."/>
            <person name="Saif S."/>
            <person name="Shea T."/>
            <person name="Sisk P."/>
            <person name="Sykes S."/>
            <person name="Wortman J."/>
            <person name="Nusbaum C."/>
            <person name="Birren B."/>
        </authorList>
    </citation>
    <scope>NUCLEOTIDE SEQUENCE [LARGE SCALE GENOMIC DNA]</scope>
    <source>
        <strain evidence="6">PRA339</strain>
    </source>
</reference>
<dbReference type="PANTHER" id="PTHR42974:SF1">
    <property type="entry name" value="TYPE-3 GLUTAMINE SYNTHETASE"/>
    <property type="match status" value="1"/>
</dbReference>
<dbReference type="PROSITE" id="PS51986">
    <property type="entry name" value="GS_BETA_GRASP"/>
    <property type="match status" value="1"/>
</dbReference>
<dbReference type="InterPro" id="IPR052725">
    <property type="entry name" value="GS_Type-3"/>
</dbReference>
<dbReference type="VEuPathDB" id="MicrosporidiaDB:H312_03282"/>
<dbReference type="InterPro" id="IPR008146">
    <property type="entry name" value="Gln_synth_cat_dom"/>
</dbReference>
<dbReference type="EMBL" id="KK365296">
    <property type="protein sequence ID" value="KCZ79332.1"/>
    <property type="molecule type" value="Genomic_DNA"/>
</dbReference>
<dbReference type="Proteomes" id="UP000030655">
    <property type="component" value="Unassembled WGS sequence"/>
</dbReference>
<feature type="domain" description="GS catalytic" evidence="4">
    <location>
        <begin position="182"/>
        <end position="618"/>
    </location>
</feature>
<evidence type="ECO:0000256" key="1">
    <source>
        <dbReference type="PROSITE-ProRule" id="PRU01330"/>
    </source>
</evidence>
<dbReference type="GO" id="GO:0004356">
    <property type="term" value="F:glutamine synthetase activity"/>
    <property type="evidence" value="ECO:0007669"/>
    <property type="project" value="InterPro"/>
</dbReference>
<dbReference type="AlphaFoldDB" id="A0A059EWT3"/>
<dbReference type="Pfam" id="PF12437">
    <property type="entry name" value="GSIII_N"/>
    <property type="match status" value="1"/>
</dbReference>
<evidence type="ECO:0000259" key="3">
    <source>
        <dbReference type="PROSITE" id="PS51986"/>
    </source>
</evidence>
<evidence type="ECO:0000259" key="4">
    <source>
        <dbReference type="PROSITE" id="PS51987"/>
    </source>
</evidence>
<name>A0A059EWT3_9MICR</name>
<dbReference type="HOGENOM" id="CLU_024307_0_0_1"/>
<dbReference type="Gene3D" id="3.30.590.10">
    <property type="entry name" value="Glutamine synthetase/guanido kinase, catalytic domain"/>
    <property type="match status" value="1"/>
</dbReference>
<sequence length="728" mass="83947">MNKEIENCYEELSNLKLKESSKTVRKSELFGKNTFNIKTMEKYVKEETLKNYIDFIKGKGKIGNDILKDLANGMLNWAMDNGATHYTHWFQPLTGSIAEKHDTFLDINPINSEAIEKFSWKNLLKQEPDASSFPHGCIRSTYEARGYTTWDPSTNVFLFGSTMCIPAAFFSHNGYSLDYKIPLIKAEKSLQKYAAEVFKLLDSSISEVNTMLGWEQEFFLLKKSLTNKRIDLDLTNRTLLGISSAKGQKMNDHYFGSMKKKALRFIKIVEDECRLVGIPIKTRHNEVAPNQFELAHIYEKVNLAVDHNSLLMDIMHKVAYKLNLKVIFHEKPFLGVNGSGKHCNFSFITNTGENLTEMGKDIESKIKFFTFLTIFLKAINDNEEIIRSSVATTGNEHRLGACEAPTAIISVYLGDKITSILEKMESCNSFKEICSQELVNGVLNIFEDMPQLLKEHCDRNRTSPIAFVGNKFEFRSVGSEQSCAKPMIALITAVANEFKQFKIDLDKLVQKNSNLSLHDAFYKICRDYFLKSKRIIFNGDNYSQEWSDEAIKRGLSNKRLTAESLKDIVSDKSINLFTSLNVFTKEELFSRYNIELETYTKKVEIEGKILSEIILNYVIPDSIKYQNILLNNYEKLKSNDFDYDLLIYQPETIKRINYNVTQLFTMIKNLKVYLNKMNEENLEERAKIASSLVNDHFKNIRNFADELESIVGEDYWSLIKYTEFFKDL</sequence>
<dbReference type="SUPFAM" id="SSF55931">
    <property type="entry name" value="Glutamine synthetase/guanido kinase"/>
    <property type="match status" value="1"/>
</dbReference>
<dbReference type="Pfam" id="PF00120">
    <property type="entry name" value="Gln-synt_C"/>
    <property type="match status" value="1"/>
</dbReference>
<evidence type="ECO:0000313" key="6">
    <source>
        <dbReference type="Proteomes" id="UP000030655"/>
    </source>
</evidence>
<dbReference type="Pfam" id="PF18318">
    <property type="entry name" value="Gln-synt_C-ter"/>
    <property type="match status" value="1"/>
</dbReference>
<dbReference type="InterPro" id="IPR040577">
    <property type="entry name" value="Gln-synt_C"/>
</dbReference>
<protein>
    <submittedName>
        <fullName evidence="5">Uncharacterized protein</fullName>
    </submittedName>
</protein>
<dbReference type="PROSITE" id="PS51987">
    <property type="entry name" value="GS_CATALYTIC"/>
    <property type="match status" value="1"/>
</dbReference>
<dbReference type="SMART" id="SM01230">
    <property type="entry name" value="Gln-synt_C"/>
    <property type="match status" value="1"/>
</dbReference>
<dbReference type="InterPro" id="IPR008147">
    <property type="entry name" value="Gln_synt_N"/>
</dbReference>
<accession>A0A059EWT3</accession>
<dbReference type="InterPro" id="IPR027303">
    <property type="entry name" value="Gln_synth_gly_rich_site"/>
</dbReference>
<dbReference type="PROSITE" id="PS00181">
    <property type="entry name" value="GLNA_ATP"/>
    <property type="match status" value="1"/>
</dbReference>
<evidence type="ECO:0000256" key="2">
    <source>
        <dbReference type="RuleBase" id="RU000384"/>
    </source>
</evidence>
<dbReference type="OrthoDB" id="415358at2759"/>
<dbReference type="Gene3D" id="1.20.120.1560">
    <property type="match status" value="1"/>
</dbReference>
<evidence type="ECO:0000313" key="5">
    <source>
        <dbReference type="EMBL" id="KCZ79332.1"/>
    </source>
</evidence>
<dbReference type="STRING" id="1288291.A0A059EWT3"/>
<keyword evidence="6" id="KW-1185">Reference proteome</keyword>
<dbReference type="PANTHER" id="PTHR42974">
    <property type="entry name" value="GLUTAMINE SYNTHETASE"/>
    <property type="match status" value="1"/>
</dbReference>
<proteinExistence type="inferred from homology"/>
<feature type="domain" description="GS beta-grasp" evidence="3">
    <location>
        <begin position="84"/>
        <end position="174"/>
    </location>
</feature>
<dbReference type="GO" id="GO:0006542">
    <property type="term" value="P:glutamine biosynthetic process"/>
    <property type="evidence" value="ECO:0007669"/>
    <property type="project" value="InterPro"/>
</dbReference>